<feature type="compositionally biased region" description="Low complexity" evidence="1">
    <location>
        <begin position="15"/>
        <end position="28"/>
    </location>
</feature>
<sequence>MATEGRGAPTRVATGGESSGSSSVELLLPPSPRRLRGIPQREIEIFIVPRISRADVLNIRSVRLPWLL</sequence>
<dbReference type="EMBL" id="OB677258">
    <property type="protein sequence ID" value="CAD7236208.1"/>
    <property type="molecule type" value="Genomic_DNA"/>
</dbReference>
<organism evidence="2">
    <name type="scientific">Cyprideis torosa</name>
    <dbReference type="NCBI Taxonomy" id="163714"/>
    <lineage>
        <taxon>Eukaryota</taxon>
        <taxon>Metazoa</taxon>
        <taxon>Ecdysozoa</taxon>
        <taxon>Arthropoda</taxon>
        <taxon>Crustacea</taxon>
        <taxon>Oligostraca</taxon>
        <taxon>Ostracoda</taxon>
        <taxon>Podocopa</taxon>
        <taxon>Podocopida</taxon>
        <taxon>Cytherocopina</taxon>
        <taxon>Cytheroidea</taxon>
        <taxon>Cytherideidae</taxon>
        <taxon>Cyprideis</taxon>
    </lineage>
</organism>
<name>A0A7R8WWJ1_9CRUS</name>
<protein>
    <submittedName>
        <fullName evidence="2">Uncharacterized protein</fullName>
    </submittedName>
</protein>
<feature type="region of interest" description="Disordered" evidence="1">
    <location>
        <begin position="1"/>
        <end position="28"/>
    </location>
</feature>
<proteinExistence type="predicted"/>
<gene>
    <name evidence="2" type="ORF">CTOB1V02_LOCUS14023</name>
</gene>
<reference evidence="2" key="1">
    <citation type="submission" date="2020-11" db="EMBL/GenBank/DDBJ databases">
        <authorList>
            <person name="Tran Van P."/>
        </authorList>
    </citation>
    <scope>NUCLEOTIDE SEQUENCE</scope>
</reference>
<dbReference type="AlphaFoldDB" id="A0A7R8WWJ1"/>
<accession>A0A7R8WWJ1</accession>
<evidence type="ECO:0000313" key="2">
    <source>
        <dbReference type="EMBL" id="CAD7236208.1"/>
    </source>
</evidence>
<evidence type="ECO:0000256" key="1">
    <source>
        <dbReference type="SAM" id="MobiDB-lite"/>
    </source>
</evidence>